<organism evidence="1 2">
    <name type="scientific">Agrococcus sediminis</name>
    <dbReference type="NCBI Taxonomy" id="2599924"/>
    <lineage>
        <taxon>Bacteria</taxon>
        <taxon>Bacillati</taxon>
        <taxon>Actinomycetota</taxon>
        <taxon>Actinomycetes</taxon>
        <taxon>Micrococcales</taxon>
        <taxon>Microbacteriaceae</taxon>
        <taxon>Agrococcus</taxon>
    </lineage>
</organism>
<evidence type="ECO:0008006" key="3">
    <source>
        <dbReference type="Google" id="ProtNLM"/>
    </source>
</evidence>
<dbReference type="RefSeq" id="WP_146354315.1">
    <property type="nucleotide sequence ID" value="NZ_VOIR01000005.1"/>
</dbReference>
<accession>A0A5M8QQP1</accession>
<reference evidence="1 2" key="1">
    <citation type="submission" date="2019-08" db="EMBL/GenBank/DDBJ databases">
        <title>Agrococcus lahaulensis sp. nov., isolated from a cold desert of the Indian Himalayas.</title>
        <authorList>
            <person name="Qu J.H."/>
        </authorList>
    </citation>
    <scope>NUCLEOTIDE SEQUENCE [LARGE SCALE GENOMIC DNA]</scope>
    <source>
        <strain evidence="1 2">NS18</strain>
    </source>
</reference>
<keyword evidence="2" id="KW-1185">Reference proteome</keyword>
<evidence type="ECO:0000313" key="1">
    <source>
        <dbReference type="EMBL" id="KAA6436823.1"/>
    </source>
</evidence>
<protein>
    <recommendedName>
        <fullName evidence="3">RHS repeat-associated core domain-containing protein</fullName>
    </recommendedName>
</protein>
<dbReference type="OrthoDB" id="3751446at2"/>
<proteinExistence type="predicted"/>
<dbReference type="Proteomes" id="UP000323221">
    <property type="component" value="Unassembled WGS sequence"/>
</dbReference>
<gene>
    <name evidence="1" type="ORF">FQ330_00485</name>
</gene>
<comment type="caution">
    <text evidence="1">The sequence shown here is derived from an EMBL/GenBank/DDBJ whole genome shotgun (WGS) entry which is preliminary data.</text>
</comment>
<feature type="non-terminal residue" evidence="1">
    <location>
        <position position="206"/>
    </location>
</feature>
<dbReference type="EMBL" id="VOIR01000005">
    <property type="protein sequence ID" value="KAA6436823.1"/>
    <property type="molecule type" value="Genomic_DNA"/>
</dbReference>
<name>A0A5M8QQP1_9MICO</name>
<evidence type="ECO:0000313" key="2">
    <source>
        <dbReference type="Proteomes" id="UP000323221"/>
    </source>
</evidence>
<sequence>MRRARPRSRHGAADAHLGTTYADGTTVAVVRDALGRIAARTTDPAGAEPAVTVRYLYAGDGDEPFAQLEGSVLVRQVELPGGATVTLTGTGAGTERQWQYPSMLGHMVTTGDGSAGSPVRLYDPYGQPLEAGTFALGTVAADDAGTTAGRTGWHQGAQRIADTAGTVTVIEMGARLYVPALGRFLQVDPVEGGVDNDYVWPTDPIG</sequence>
<dbReference type="AlphaFoldDB" id="A0A5M8QQP1"/>
<dbReference type="Gene3D" id="2.180.10.10">
    <property type="entry name" value="RHS repeat-associated core"/>
    <property type="match status" value="1"/>
</dbReference>